<organism evidence="2 3">
    <name type="scientific">Solanum verrucosum</name>
    <dbReference type="NCBI Taxonomy" id="315347"/>
    <lineage>
        <taxon>Eukaryota</taxon>
        <taxon>Viridiplantae</taxon>
        <taxon>Streptophyta</taxon>
        <taxon>Embryophyta</taxon>
        <taxon>Tracheophyta</taxon>
        <taxon>Spermatophyta</taxon>
        <taxon>Magnoliopsida</taxon>
        <taxon>eudicotyledons</taxon>
        <taxon>Gunneridae</taxon>
        <taxon>Pentapetalae</taxon>
        <taxon>asterids</taxon>
        <taxon>lamiids</taxon>
        <taxon>Solanales</taxon>
        <taxon>Solanaceae</taxon>
        <taxon>Solanoideae</taxon>
        <taxon>Solaneae</taxon>
        <taxon>Solanum</taxon>
    </lineage>
</organism>
<name>A0AAF0QS66_SOLVR</name>
<feature type="compositionally biased region" description="Basic and acidic residues" evidence="1">
    <location>
        <begin position="1"/>
        <end position="13"/>
    </location>
</feature>
<dbReference type="Proteomes" id="UP001234989">
    <property type="component" value="Chromosome 5"/>
</dbReference>
<dbReference type="AlphaFoldDB" id="A0AAF0QS66"/>
<reference evidence="2" key="1">
    <citation type="submission" date="2023-08" db="EMBL/GenBank/DDBJ databases">
        <title>A de novo genome assembly of Solanum verrucosum Schlechtendal, a Mexican diploid species geographically isolated from the other diploid A-genome species in potato relatives.</title>
        <authorList>
            <person name="Hosaka K."/>
        </authorList>
    </citation>
    <scope>NUCLEOTIDE SEQUENCE</scope>
    <source>
        <tissue evidence="2">Young leaves</tissue>
    </source>
</reference>
<evidence type="ECO:0000313" key="2">
    <source>
        <dbReference type="EMBL" id="WMV29277.1"/>
    </source>
</evidence>
<feature type="compositionally biased region" description="Basic and acidic residues" evidence="1">
    <location>
        <begin position="46"/>
        <end position="60"/>
    </location>
</feature>
<keyword evidence="3" id="KW-1185">Reference proteome</keyword>
<sequence>MKGFTGRDLDHDLSPSSWFTPTQKWSTTKPLRTVGHHMSHGKTRGSKAEPPKAQALDHRSLHGPWS</sequence>
<feature type="region of interest" description="Disordered" evidence="1">
    <location>
        <begin position="1"/>
        <end position="66"/>
    </location>
</feature>
<proteinExistence type="predicted"/>
<feature type="compositionally biased region" description="Polar residues" evidence="1">
    <location>
        <begin position="14"/>
        <end position="30"/>
    </location>
</feature>
<dbReference type="EMBL" id="CP133616">
    <property type="protein sequence ID" value="WMV29277.1"/>
    <property type="molecule type" value="Genomic_DNA"/>
</dbReference>
<feature type="compositionally biased region" description="Basic residues" evidence="1">
    <location>
        <begin position="34"/>
        <end position="45"/>
    </location>
</feature>
<evidence type="ECO:0000256" key="1">
    <source>
        <dbReference type="SAM" id="MobiDB-lite"/>
    </source>
</evidence>
<evidence type="ECO:0000313" key="3">
    <source>
        <dbReference type="Proteomes" id="UP001234989"/>
    </source>
</evidence>
<accession>A0AAF0QS66</accession>
<protein>
    <submittedName>
        <fullName evidence="2">Uncharacterized protein</fullName>
    </submittedName>
</protein>
<gene>
    <name evidence="2" type="ORF">MTR67_022662</name>
</gene>